<dbReference type="SUPFAM" id="SSF82679">
    <property type="entry name" value="N-utilization substance G protein NusG, N-terminal domain"/>
    <property type="match status" value="1"/>
</dbReference>
<dbReference type="InterPro" id="IPR006645">
    <property type="entry name" value="NGN-like_dom"/>
</dbReference>
<dbReference type="PANTHER" id="PTHR30265:SF7">
    <property type="entry name" value="TRANSCRIPTION ANTITERMINATION PROTEIN RFAH"/>
    <property type="match status" value="1"/>
</dbReference>
<dbReference type="EMBL" id="PIPR01000001">
    <property type="protein sequence ID" value="RUO41631.1"/>
    <property type="molecule type" value="Genomic_DNA"/>
</dbReference>
<dbReference type="Gene3D" id="3.30.70.940">
    <property type="entry name" value="NusG, N-terminal domain"/>
    <property type="match status" value="1"/>
</dbReference>
<keyword evidence="1" id="KW-0889">Transcription antitermination</keyword>
<evidence type="ECO:0000259" key="4">
    <source>
        <dbReference type="SMART" id="SM00738"/>
    </source>
</evidence>
<keyword evidence="2" id="KW-0805">Transcription regulation</keyword>
<comment type="caution">
    <text evidence="6">The sequence shown here is derived from an EMBL/GenBank/DDBJ whole genome shotgun (WGS) entry which is preliminary data.</text>
</comment>
<dbReference type="CDD" id="cd06091">
    <property type="entry name" value="KOW_NusG"/>
    <property type="match status" value="1"/>
</dbReference>
<dbReference type="PANTHER" id="PTHR30265">
    <property type="entry name" value="RHO-INTERACTING TRANSCRIPTION TERMINATION FACTOR NUSG"/>
    <property type="match status" value="1"/>
</dbReference>
<dbReference type="InterPro" id="IPR036735">
    <property type="entry name" value="NGN_dom_sf"/>
</dbReference>
<dbReference type="SUPFAM" id="SSF50104">
    <property type="entry name" value="Translation proteins SH3-like domain"/>
    <property type="match status" value="1"/>
</dbReference>
<dbReference type="Pfam" id="PF02357">
    <property type="entry name" value="NusG"/>
    <property type="match status" value="1"/>
</dbReference>
<dbReference type="GO" id="GO:0006354">
    <property type="term" value="P:DNA-templated transcription elongation"/>
    <property type="evidence" value="ECO:0007669"/>
    <property type="project" value="InterPro"/>
</dbReference>
<dbReference type="GO" id="GO:0005829">
    <property type="term" value="C:cytosol"/>
    <property type="evidence" value="ECO:0007669"/>
    <property type="project" value="TreeGrafter"/>
</dbReference>
<gene>
    <name evidence="6" type="ORF">CWE22_05595</name>
</gene>
<evidence type="ECO:0000256" key="2">
    <source>
        <dbReference type="ARBA" id="ARBA00023015"/>
    </source>
</evidence>
<dbReference type="InterPro" id="IPR008991">
    <property type="entry name" value="Translation_prot_SH3-like_sf"/>
</dbReference>
<evidence type="ECO:0000313" key="6">
    <source>
        <dbReference type="EMBL" id="RUO41631.1"/>
    </source>
</evidence>
<evidence type="ECO:0000256" key="3">
    <source>
        <dbReference type="ARBA" id="ARBA00023163"/>
    </source>
</evidence>
<reference evidence="7" key="1">
    <citation type="journal article" date="2018" name="Front. Microbiol.">
        <title>Genome-Based Analysis Reveals the Taxonomy and Diversity of the Family Idiomarinaceae.</title>
        <authorList>
            <person name="Liu Y."/>
            <person name="Lai Q."/>
            <person name="Shao Z."/>
        </authorList>
    </citation>
    <scope>NUCLEOTIDE SEQUENCE [LARGE SCALE GENOMIC DNA]</scope>
    <source>
        <strain evidence="7">KYW314</strain>
    </source>
</reference>
<evidence type="ECO:0000259" key="5">
    <source>
        <dbReference type="SMART" id="SM00739"/>
    </source>
</evidence>
<dbReference type="SMART" id="SM00738">
    <property type="entry name" value="NGN"/>
    <property type="match status" value="1"/>
</dbReference>
<protein>
    <submittedName>
        <fullName evidence="6">Transcription/translation regulatory transformer protein RfaH</fullName>
    </submittedName>
</protein>
<dbReference type="CDD" id="cd09892">
    <property type="entry name" value="NGN_SP_RfaH"/>
    <property type="match status" value="1"/>
</dbReference>
<dbReference type="InterPro" id="IPR043425">
    <property type="entry name" value="NusG-like"/>
</dbReference>
<feature type="domain" description="NusG-like N-terminal" evidence="4">
    <location>
        <begin position="19"/>
        <end position="118"/>
    </location>
</feature>
<dbReference type="NCBIfam" id="NF006534">
    <property type="entry name" value="PRK09014.1"/>
    <property type="match status" value="1"/>
</dbReference>
<sequence>MTRPTPSSDGCSDASTDERELWYVVRSKPRQEKRAFAQLDNQGMQPFLPEVKLTRVRRGKRQQVTEPLFPGYLFVTLSNYDEQFHKIRNTFGVANLLRFGDKPATIPAELIEQLKALTDDCPAVEYLNKADTPQVGDLMEVIDGPFSGLLARIVMLDGDARCVVLLDWLQHEVRATFSYDELRRTER</sequence>
<evidence type="ECO:0000313" key="7">
    <source>
        <dbReference type="Proteomes" id="UP000287766"/>
    </source>
</evidence>
<dbReference type="AlphaFoldDB" id="A0A7Z7ETZ7"/>
<dbReference type="RefSeq" id="WP_169930366.1">
    <property type="nucleotide sequence ID" value="NZ_PIPR01000001.1"/>
</dbReference>
<keyword evidence="7" id="KW-1185">Reference proteome</keyword>
<accession>A0A7Z7ETZ7</accession>
<evidence type="ECO:0000256" key="1">
    <source>
        <dbReference type="ARBA" id="ARBA00022814"/>
    </source>
</evidence>
<feature type="domain" description="KOW" evidence="5">
    <location>
        <begin position="132"/>
        <end position="159"/>
    </location>
</feature>
<dbReference type="Proteomes" id="UP000287766">
    <property type="component" value="Unassembled WGS sequence"/>
</dbReference>
<keyword evidence="3" id="KW-0804">Transcription</keyword>
<name>A0A7Z7ETZ7_9GAMM</name>
<organism evidence="6 7">
    <name type="scientific">Pseudidiomarina aestuarii</name>
    <dbReference type="NCBI Taxonomy" id="624146"/>
    <lineage>
        <taxon>Bacteria</taxon>
        <taxon>Pseudomonadati</taxon>
        <taxon>Pseudomonadota</taxon>
        <taxon>Gammaproteobacteria</taxon>
        <taxon>Alteromonadales</taxon>
        <taxon>Idiomarinaceae</taxon>
        <taxon>Pseudidiomarina</taxon>
    </lineage>
</organism>
<dbReference type="GO" id="GO:0031564">
    <property type="term" value="P:transcription antitermination"/>
    <property type="evidence" value="ECO:0007669"/>
    <property type="project" value="UniProtKB-KW"/>
</dbReference>
<dbReference type="SMART" id="SM00739">
    <property type="entry name" value="KOW"/>
    <property type="match status" value="1"/>
</dbReference>
<dbReference type="InterPro" id="IPR005824">
    <property type="entry name" value="KOW"/>
</dbReference>
<proteinExistence type="predicted"/>